<protein>
    <submittedName>
        <fullName evidence="1">Uncharacterized protein</fullName>
    </submittedName>
</protein>
<keyword evidence="2" id="KW-1185">Reference proteome</keyword>
<dbReference type="STRING" id="100053.GCA_002009845_00644"/>
<name>V6I3E2_9LEPT</name>
<dbReference type="RefSeq" id="WP_010577068.1">
    <property type="nucleotide sequence ID" value="NZ_AHMT02000005.1"/>
</dbReference>
<comment type="caution">
    <text evidence="1">The sequence shown here is derived from an EMBL/GenBank/DDBJ whole genome shotgun (WGS) entry which is preliminary data.</text>
</comment>
<dbReference type="Proteomes" id="UP000018747">
    <property type="component" value="Unassembled WGS sequence"/>
</dbReference>
<gene>
    <name evidence="1" type="ORF">LEP1GSC062_0549</name>
</gene>
<evidence type="ECO:0000313" key="2">
    <source>
        <dbReference type="Proteomes" id="UP000018747"/>
    </source>
</evidence>
<evidence type="ECO:0000313" key="1">
    <source>
        <dbReference type="EMBL" id="EQA64451.1"/>
    </source>
</evidence>
<sequence length="112" mass="12782">MRTKILSIRSNVMGYGLQKSFGFGRGELRVRRNRCTEAPSSLSWVTYPPVTRFTVSIMEIEHEVETILDLDIVGISINAVYFPDMSAMNYWTFASYTSLADVWVLQYEAAIT</sequence>
<organism evidence="1 2">
    <name type="scientific">Leptospira alexanderi serovar Manhao 3 str. L 60</name>
    <dbReference type="NCBI Taxonomy" id="1049759"/>
    <lineage>
        <taxon>Bacteria</taxon>
        <taxon>Pseudomonadati</taxon>
        <taxon>Spirochaetota</taxon>
        <taxon>Spirochaetia</taxon>
        <taxon>Leptospirales</taxon>
        <taxon>Leptospiraceae</taxon>
        <taxon>Leptospira</taxon>
    </lineage>
</organism>
<dbReference type="AlphaFoldDB" id="V6I3E2"/>
<reference evidence="1" key="1">
    <citation type="submission" date="2013-05" db="EMBL/GenBank/DDBJ databases">
        <authorList>
            <person name="Harkins D.M."/>
            <person name="Durkin A.S."/>
            <person name="Brinkac L.M."/>
            <person name="Haft D.H."/>
            <person name="Selengut J.D."/>
            <person name="Sanka R."/>
            <person name="DePew J."/>
            <person name="Purushe J."/>
            <person name="Hartskeerl R.A."/>
            <person name="Ahmed A."/>
            <person name="van der Linden H."/>
            <person name="Goris M.G.A."/>
            <person name="Vinetz J.M."/>
            <person name="Sutton G.G."/>
            <person name="Nierman W.C."/>
            <person name="Fouts D.E."/>
        </authorList>
    </citation>
    <scope>NUCLEOTIDE SEQUENCE [LARGE SCALE GENOMIC DNA]</scope>
    <source>
        <strain evidence="1">L 60</strain>
    </source>
</reference>
<proteinExistence type="predicted"/>
<accession>V6I3E2</accession>
<dbReference type="EMBL" id="AHMT02000005">
    <property type="protein sequence ID" value="EQA64451.1"/>
    <property type="molecule type" value="Genomic_DNA"/>
</dbReference>